<dbReference type="Proteomes" id="UP000322000">
    <property type="component" value="Chromosome 17"/>
</dbReference>
<name>A0A7E5WII4_TRINI</name>
<evidence type="ECO:0000256" key="1">
    <source>
        <dbReference type="SAM" id="Phobius"/>
    </source>
</evidence>
<dbReference type="InterPro" id="IPR019172">
    <property type="entry name" value="Osteopetrosis-assoc_TM_1"/>
</dbReference>
<evidence type="ECO:0000313" key="4">
    <source>
        <dbReference type="RefSeq" id="XP_026739951.1"/>
    </source>
</evidence>
<dbReference type="Pfam" id="PF09777">
    <property type="entry name" value="OSTMP1"/>
    <property type="match status" value="1"/>
</dbReference>
<dbReference type="AlphaFoldDB" id="A0A7E5WII4"/>
<keyword evidence="1" id="KW-0472">Membrane</keyword>
<dbReference type="PANTHER" id="PTHR15644:SF2">
    <property type="entry name" value="OSTEOPETROSIS-ASSOCIATED TRANSMEMBRANE PROTEIN 1"/>
    <property type="match status" value="1"/>
</dbReference>
<dbReference type="GeneID" id="113502540"/>
<keyword evidence="1" id="KW-1133">Transmembrane helix</keyword>
<sequence length="288" mass="33257">MDINSYHVFFFLFLHSLTILKADTSIREPINLELLLARTGEGYLTSFPEECSTILNRFADASSNFTKCSILHARPIRICSRCIEQYMQFKTIYDELLTTIVNGTSCKSIFISHDRLDAVLEYHDNILSIWDKGHCNTCFNWSDKVPVLSNETKLFNEKFNETMACIMKYIDPSTNDTQPVCENCMQSYIQLDNYYKTLSDDAIGVDSICMDVVDSMNATRSIWSKTLNCCKIRRTPEIIFLCCTGIISALPIFYYLVLRYFSPMRDLPNVLKQSRFKQTILRSLGRTN</sequence>
<dbReference type="FunCoup" id="A0A7E5WII4">
    <property type="interactions" value="875"/>
</dbReference>
<dbReference type="PANTHER" id="PTHR15644">
    <property type="entry name" value="OSTEOPETROSIS ASSOCIATED TRANSMEMBRANE PROTEIN 1"/>
    <property type="match status" value="1"/>
</dbReference>
<keyword evidence="2" id="KW-0732">Signal</keyword>
<dbReference type="RefSeq" id="XP_026739951.1">
    <property type="nucleotide sequence ID" value="XM_026884150.1"/>
</dbReference>
<dbReference type="GO" id="GO:0005829">
    <property type="term" value="C:cytosol"/>
    <property type="evidence" value="ECO:0007669"/>
    <property type="project" value="TreeGrafter"/>
</dbReference>
<evidence type="ECO:0000256" key="2">
    <source>
        <dbReference type="SAM" id="SignalP"/>
    </source>
</evidence>
<protein>
    <submittedName>
        <fullName evidence="4">Osteopetrosis-associated transmembrane protein 1</fullName>
    </submittedName>
</protein>
<proteinExistence type="predicted"/>
<feature type="signal peptide" evidence="2">
    <location>
        <begin position="1"/>
        <end position="22"/>
    </location>
</feature>
<reference evidence="4" key="1">
    <citation type="submission" date="2025-08" db="UniProtKB">
        <authorList>
            <consortium name="RefSeq"/>
        </authorList>
    </citation>
    <scope>IDENTIFICATION</scope>
</reference>
<organism evidence="3 4">
    <name type="scientific">Trichoplusia ni</name>
    <name type="common">Cabbage looper</name>
    <dbReference type="NCBI Taxonomy" id="7111"/>
    <lineage>
        <taxon>Eukaryota</taxon>
        <taxon>Metazoa</taxon>
        <taxon>Ecdysozoa</taxon>
        <taxon>Arthropoda</taxon>
        <taxon>Hexapoda</taxon>
        <taxon>Insecta</taxon>
        <taxon>Pterygota</taxon>
        <taxon>Neoptera</taxon>
        <taxon>Endopterygota</taxon>
        <taxon>Lepidoptera</taxon>
        <taxon>Glossata</taxon>
        <taxon>Ditrysia</taxon>
        <taxon>Noctuoidea</taxon>
        <taxon>Noctuidae</taxon>
        <taxon>Plusiinae</taxon>
        <taxon>Trichoplusia</taxon>
    </lineage>
</organism>
<feature type="transmembrane region" description="Helical" evidence="1">
    <location>
        <begin position="238"/>
        <end position="257"/>
    </location>
</feature>
<feature type="chain" id="PRO_5028910656" evidence="2">
    <location>
        <begin position="23"/>
        <end position="288"/>
    </location>
</feature>
<accession>A0A7E5WII4</accession>
<dbReference type="OrthoDB" id="8021850at2759"/>
<dbReference type="InParanoid" id="A0A7E5WII4"/>
<evidence type="ECO:0000313" key="3">
    <source>
        <dbReference type="Proteomes" id="UP000322000"/>
    </source>
</evidence>
<dbReference type="KEGG" id="tnl:113502540"/>
<keyword evidence="1 4" id="KW-0812">Transmembrane</keyword>
<keyword evidence="3" id="KW-1185">Reference proteome</keyword>
<gene>
    <name evidence="4" type="primary">LOC113502540</name>
</gene>